<sequence>MLLDATPRHFGLMLEKNVLRYFGVAGTQVLEFLHRFSEAREFPAGSLASFFFQKIV</sequence>
<evidence type="ECO:0000313" key="1">
    <source>
        <dbReference type="EMBL" id="VWC78273.1"/>
    </source>
</evidence>
<dbReference type="Proteomes" id="UP000494110">
    <property type="component" value="Unassembled WGS sequence"/>
</dbReference>
<dbReference type="AlphaFoldDB" id="A0A6P2V969"/>
<organism evidence="1 2">
    <name type="scientific">Burkholderia lata (strain ATCC 17760 / DSM 23089 / LMG 22485 / NCIMB 9086 / R18194 / 383)</name>
    <dbReference type="NCBI Taxonomy" id="482957"/>
    <lineage>
        <taxon>Bacteria</taxon>
        <taxon>Pseudomonadati</taxon>
        <taxon>Pseudomonadota</taxon>
        <taxon>Betaproteobacteria</taxon>
        <taxon>Burkholderiales</taxon>
        <taxon>Burkholderiaceae</taxon>
        <taxon>Burkholderia</taxon>
        <taxon>Burkholderia cepacia complex</taxon>
    </lineage>
</organism>
<reference evidence="1 2" key="1">
    <citation type="submission" date="2019-09" db="EMBL/GenBank/DDBJ databases">
        <authorList>
            <person name="Depoorter E."/>
        </authorList>
    </citation>
    <scope>NUCLEOTIDE SEQUENCE [LARGE SCALE GENOMIC DNA]</scope>
    <source>
        <strain evidence="1">R-39750</strain>
    </source>
</reference>
<protein>
    <submittedName>
        <fullName evidence="1">Uncharacterized protein</fullName>
    </submittedName>
</protein>
<proteinExistence type="predicted"/>
<dbReference type="EMBL" id="CABVQN010000004">
    <property type="protein sequence ID" value="VWC78273.1"/>
    <property type="molecule type" value="Genomic_DNA"/>
</dbReference>
<evidence type="ECO:0000313" key="2">
    <source>
        <dbReference type="Proteomes" id="UP000494110"/>
    </source>
</evidence>
<name>A0A6P2V969_BURL3</name>
<accession>A0A6P2V969</accession>
<gene>
    <name evidence="1" type="ORF">BLA39750_01008</name>
</gene>